<name>A0A317GJ96_LIMRT</name>
<dbReference type="RefSeq" id="WP_134907182.1">
    <property type="nucleotide sequence ID" value="NZ_JAJAOX010000235.1"/>
</dbReference>
<dbReference type="InterPro" id="IPR009319">
    <property type="entry name" value="Phage_A118_VSP1"/>
</dbReference>
<comment type="caution">
    <text evidence="1">The sequence shown here is derived from an EMBL/GenBank/DDBJ whole genome shotgun (WGS) entry which is preliminary data.</text>
</comment>
<dbReference type="EMBL" id="QGHS01000031">
    <property type="protein sequence ID" value="PWT47931.1"/>
    <property type="molecule type" value="Genomic_DNA"/>
</dbReference>
<dbReference type="AlphaFoldDB" id="A0A317GJ96"/>
<dbReference type="Pfam" id="PF06152">
    <property type="entry name" value="Phage_min_cap2"/>
    <property type="match status" value="1"/>
</dbReference>
<dbReference type="Proteomes" id="UP000245866">
    <property type="component" value="Unassembled WGS sequence"/>
</dbReference>
<sequence length="383" mass="43425">MTARDDFQKASNKIIDLYEQLQSQIFNTIIDTLKAGDYKHVSKDDVVTWQAKQLAKMGKLNQQTMKLMAHADGLSEKAIKDLIKFHGIQILNEVDGELQDVTGRKEPISGDTQNVLTAVINQTWTDLNNTINESLISRNYGTTATTRVYRQILTESTLATISGLMTHQKAVESAVYRAVDHGLPTRLVDKAGHNWSIEGYSRMVINTTVNRTYNDLRLSRMKDFDMHLALMSSHPASRPACAPIQGKVVNVVPPESDDFDDRYDSIYNHGYGEPWGSQGINCSHRLFPFVPGVNVNHQPQYDPEKAIKNGKLVQKQRARERAIRDAKHRLVAAKELGDGEQVNKCKTLIRARQANMREFIKKTNENHKTPILTRDYNREKIVN</sequence>
<evidence type="ECO:0000313" key="1">
    <source>
        <dbReference type="EMBL" id="PWT47931.1"/>
    </source>
</evidence>
<accession>A0A317GJ96</accession>
<reference evidence="1 2" key="1">
    <citation type="journal article" date="2018" name="Front. Microbiol.">
        <title>Comparative Genomics of the Herbivore Gut Symbiont Lactobacillus reuteri Reveals Genetic Diversity and Lifestyle Adaptation.</title>
        <authorList>
            <person name="Zhao J."/>
        </authorList>
    </citation>
    <scope>NUCLEOTIDE SEQUENCE [LARGE SCALE GENOMIC DNA]</scope>
    <source>
        <strain evidence="1 2">LR12</strain>
    </source>
</reference>
<organism evidence="1 2">
    <name type="scientific">Limosilactobacillus reuteri</name>
    <name type="common">Lactobacillus reuteri</name>
    <dbReference type="NCBI Taxonomy" id="1598"/>
    <lineage>
        <taxon>Bacteria</taxon>
        <taxon>Bacillati</taxon>
        <taxon>Bacillota</taxon>
        <taxon>Bacilli</taxon>
        <taxon>Lactobacillales</taxon>
        <taxon>Lactobacillaceae</taxon>
        <taxon>Limosilactobacillus</taxon>
    </lineage>
</organism>
<dbReference type="GO" id="GO:0005198">
    <property type="term" value="F:structural molecule activity"/>
    <property type="evidence" value="ECO:0007669"/>
    <property type="project" value="InterPro"/>
</dbReference>
<proteinExistence type="predicted"/>
<evidence type="ECO:0000313" key="2">
    <source>
        <dbReference type="Proteomes" id="UP000245866"/>
    </source>
</evidence>
<gene>
    <name evidence="1" type="ORF">DKZ23_03840</name>
</gene>
<protein>
    <submittedName>
        <fullName evidence="1">Capsid protein</fullName>
    </submittedName>
</protein>